<keyword evidence="3" id="KW-1185">Reference proteome</keyword>
<dbReference type="Proteomes" id="UP000728032">
    <property type="component" value="Unassembled WGS sequence"/>
</dbReference>
<dbReference type="Pfam" id="PF00450">
    <property type="entry name" value="Peptidase_S10"/>
    <property type="match status" value="3"/>
</dbReference>
<dbReference type="PANTHER" id="PTHR11802">
    <property type="entry name" value="SERINE PROTEASE FAMILY S10 SERINE CARBOXYPEPTIDASE"/>
    <property type="match status" value="1"/>
</dbReference>
<dbReference type="GO" id="GO:0006508">
    <property type="term" value="P:proteolysis"/>
    <property type="evidence" value="ECO:0007669"/>
    <property type="project" value="InterPro"/>
</dbReference>
<gene>
    <name evidence="2" type="ORF">ONB1V03_LOCUS14188</name>
</gene>
<dbReference type="SUPFAM" id="SSF53474">
    <property type="entry name" value="alpha/beta-Hydrolases"/>
    <property type="match status" value="4"/>
</dbReference>
<dbReference type="PANTHER" id="PTHR11802:SF201">
    <property type="entry name" value="CARBOXYPEPTIDASE"/>
    <property type="match status" value="1"/>
</dbReference>
<evidence type="ECO:0008006" key="4">
    <source>
        <dbReference type="Google" id="ProtNLM"/>
    </source>
</evidence>
<reference evidence="2" key="1">
    <citation type="submission" date="2020-11" db="EMBL/GenBank/DDBJ databases">
        <authorList>
            <person name="Tran Van P."/>
        </authorList>
    </citation>
    <scope>NUCLEOTIDE SEQUENCE</scope>
</reference>
<dbReference type="OrthoDB" id="1022205at2759"/>
<dbReference type="EMBL" id="OC928041">
    <property type="protein sequence ID" value="CAD7657561.1"/>
    <property type="molecule type" value="Genomic_DNA"/>
</dbReference>
<dbReference type="EMBL" id="CAJPVJ010013216">
    <property type="protein sequence ID" value="CAG2174747.1"/>
    <property type="molecule type" value="Genomic_DNA"/>
</dbReference>
<dbReference type="InterPro" id="IPR033124">
    <property type="entry name" value="Ser_caboxypep_his_AS"/>
</dbReference>
<evidence type="ECO:0000313" key="2">
    <source>
        <dbReference type="EMBL" id="CAD7657561.1"/>
    </source>
</evidence>
<comment type="similarity">
    <text evidence="1">Belongs to the peptidase S10 family.</text>
</comment>
<feature type="non-terminal residue" evidence="2">
    <location>
        <position position="1"/>
    </location>
</feature>
<protein>
    <recommendedName>
        <fullName evidence="4">Serine carboxypeptidase</fullName>
    </recommendedName>
</protein>
<evidence type="ECO:0000313" key="3">
    <source>
        <dbReference type="Proteomes" id="UP000728032"/>
    </source>
</evidence>
<proteinExistence type="inferred from homology"/>
<dbReference type="InterPro" id="IPR029058">
    <property type="entry name" value="AB_hydrolase_fold"/>
</dbReference>
<organism evidence="2">
    <name type="scientific">Oppiella nova</name>
    <dbReference type="NCBI Taxonomy" id="334625"/>
    <lineage>
        <taxon>Eukaryota</taxon>
        <taxon>Metazoa</taxon>
        <taxon>Ecdysozoa</taxon>
        <taxon>Arthropoda</taxon>
        <taxon>Chelicerata</taxon>
        <taxon>Arachnida</taxon>
        <taxon>Acari</taxon>
        <taxon>Acariformes</taxon>
        <taxon>Sarcoptiformes</taxon>
        <taxon>Oribatida</taxon>
        <taxon>Brachypylina</taxon>
        <taxon>Oppioidea</taxon>
        <taxon>Oppiidae</taxon>
        <taxon>Oppiella</taxon>
    </lineage>
</organism>
<sequence length="433" mass="48300">IGNGVLTGTIFDQSNYDFFLAHGLITTDSYERKIENCCECKTEQVLHECDFFKPANASKCEATQLEQVDVPNHYNVYDDCDASKGYQELFDKYYRETYEKHGFKFAKRVQSEANAVKCPHNGFADYLNLAEVRKAIHVRSDAKHWSDCGGSYDRTKYMTPQRDTTLELINTYKLEKFVVYNGDFDIVCNFIGDQRFVAGLGFKSVGHYSEWKNPDGFVGGFVQNYEKGVSFVLVRGSGHMVPYDKPSQKDPENAPVVLWLNGGPGCSSLFGNLGENGPFRVNSDGKTLDPENAPVVLWLNGGPGCSSLFGNLGENGPFRVNSDGKTLVLNPHSWNTVANVIYLESPVSVGFSYKDDKKYHNTDKSTAEDNHLALEAFFENSWTTPDGSVAGFVQHYEKSLSFVLVRGAGHMVPHDKPEAALQLLKNIVGITQF</sequence>
<evidence type="ECO:0000256" key="1">
    <source>
        <dbReference type="ARBA" id="ARBA00009431"/>
    </source>
</evidence>
<dbReference type="AlphaFoldDB" id="A0A7R9MCM2"/>
<dbReference type="InterPro" id="IPR001563">
    <property type="entry name" value="Peptidase_S10"/>
</dbReference>
<dbReference type="PROSITE" id="PS00560">
    <property type="entry name" value="CARBOXYPEPT_SER_HIS"/>
    <property type="match status" value="2"/>
</dbReference>
<name>A0A7R9MCM2_9ACAR</name>
<dbReference type="GO" id="GO:0004185">
    <property type="term" value="F:serine-type carboxypeptidase activity"/>
    <property type="evidence" value="ECO:0007669"/>
    <property type="project" value="InterPro"/>
</dbReference>
<accession>A0A7R9MCM2</accession>
<dbReference type="Gene3D" id="3.40.50.1820">
    <property type="entry name" value="alpha/beta hydrolase"/>
    <property type="match status" value="4"/>
</dbReference>